<accession>A0A165H1V1</accession>
<evidence type="ECO:0000313" key="6">
    <source>
        <dbReference type="Proteomes" id="UP000076871"/>
    </source>
</evidence>
<dbReference type="GO" id="GO:0005576">
    <property type="term" value="C:extracellular region"/>
    <property type="evidence" value="ECO:0007669"/>
    <property type="project" value="UniProtKB-SubCell"/>
</dbReference>
<feature type="chain" id="PRO_5007858477" evidence="4">
    <location>
        <begin position="22"/>
        <end position="143"/>
    </location>
</feature>
<dbReference type="GeneID" id="63820789"/>
<dbReference type="OrthoDB" id="4898945at2759"/>
<comment type="subcellular location">
    <subcellularLocation>
        <location evidence="1">Secreted</location>
    </subcellularLocation>
</comment>
<dbReference type="SUPFAM" id="SSF50685">
    <property type="entry name" value="Barwin-like endoglucanases"/>
    <property type="match status" value="1"/>
</dbReference>
<dbReference type="SMR" id="A0A165H1V1"/>
<keyword evidence="6" id="KW-1185">Reference proteome</keyword>
<dbReference type="Pfam" id="PF07249">
    <property type="entry name" value="Cerato-platanin"/>
    <property type="match status" value="1"/>
</dbReference>
<dbReference type="CDD" id="cd22778">
    <property type="entry name" value="DPBB_CEPL-like"/>
    <property type="match status" value="1"/>
</dbReference>
<evidence type="ECO:0000256" key="4">
    <source>
        <dbReference type="SAM" id="SignalP"/>
    </source>
</evidence>
<dbReference type="EMBL" id="KV427607">
    <property type="protein sequence ID" value="KZT11128.1"/>
    <property type="molecule type" value="Genomic_DNA"/>
</dbReference>
<proteinExistence type="inferred from homology"/>
<evidence type="ECO:0000256" key="3">
    <source>
        <dbReference type="ARBA" id="ARBA00022525"/>
    </source>
</evidence>
<dbReference type="RefSeq" id="XP_040768868.1">
    <property type="nucleotide sequence ID" value="XM_040903759.1"/>
</dbReference>
<dbReference type="AlphaFoldDB" id="A0A165H1V1"/>
<gene>
    <name evidence="5" type="ORF">LAESUDRAFT_643024</name>
</gene>
<dbReference type="InterPro" id="IPR010829">
    <property type="entry name" value="Cerato-platanin"/>
</dbReference>
<evidence type="ECO:0000313" key="5">
    <source>
        <dbReference type="EMBL" id="KZT11128.1"/>
    </source>
</evidence>
<evidence type="ECO:0000256" key="1">
    <source>
        <dbReference type="ARBA" id="ARBA00004613"/>
    </source>
</evidence>
<reference evidence="5 6" key="1">
    <citation type="journal article" date="2016" name="Mol. Biol. Evol.">
        <title>Comparative Genomics of Early-Diverging Mushroom-Forming Fungi Provides Insights into the Origins of Lignocellulose Decay Capabilities.</title>
        <authorList>
            <person name="Nagy L.G."/>
            <person name="Riley R."/>
            <person name="Tritt A."/>
            <person name="Adam C."/>
            <person name="Daum C."/>
            <person name="Floudas D."/>
            <person name="Sun H."/>
            <person name="Yadav J.S."/>
            <person name="Pangilinan J."/>
            <person name="Larsson K.H."/>
            <person name="Matsuura K."/>
            <person name="Barry K."/>
            <person name="Labutti K."/>
            <person name="Kuo R."/>
            <person name="Ohm R.A."/>
            <person name="Bhattacharya S.S."/>
            <person name="Shirouzu T."/>
            <person name="Yoshinaga Y."/>
            <person name="Martin F.M."/>
            <person name="Grigoriev I.V."/>
            <person name="Hibbett D.S."/>
        </authorList>
    </citation>
    <scope>NUCLEOTIDE SEQUENCE [LARGE SCALE GENOMIC DNA]</scope>
    <source>
        <strain evidence="5 6">93-53</strain>
    </source>
</reference>
<keyword evidence="3" id="KW-0964">Secreted</keyword>
<comment type="similarity">
    <text evidence="2">Belongs to the cerato-platanin family.</text>
</comment>
<protein>
    <submittedName>
        <fullName evidence="5">Cerato-platanin</fullName>
    </submittedName>
</protein>
<feature type="signal peptide" evidence="4">
    <location>
        <begin position="1"/>
        <end position="21"/>
    </location>
</feature>
<organism evidence="5 6">
    <name type="scientific">Laetiporus sulphureus 93-53</name>
    <dbReference type="NCBI Taxonomy" id="1314785"/>
    <lineage>
        <taxon>Eukaryota</taxon>
        <taxon>Fungi</taxon>
        <taxon>Dikarya</taxon>
        <taxon>Basidiomycota</taxon>
        <taxon>Agaricomycotina</taxon>
        <taxon>Agaricomycetes</taxon>
        <taxon>Polyporales</taxon>
        <taxon>Laetiporus</taxon>
    </lineage>
</organism>
<dbReference type="Proteomes" id="UP000076871">
    <property type="component" value="Unassembled WGS sequence"/>
</dbReference>
<dbReference type="InterPro" id="IPR036908">
    <property type="entry name" value="RlpA-like_sf"/>
</dbReference>
<sequence>MKFTFTSLFASFALLCGSALAQTSASVSYDNTYDNAAGSLDTVACSNGPNGLESKGYTTFGSLPDFPYIGGAQAVTGWDSPNCGTCWQLTYDGNTINVLAIDVALNGFNIAEEAMNALTDNQAGFLGRITATATQVDASVCGL</sequence>
<evidence type="ECO:0000256" key="2">
    <source>
        <dbReference type="ARBA" id="ARBA00010421"/>
    </source>
</evidence>
<keyword evidence="4" id="KW-0732">Signal</keyword>
<dbReference type="Gene3D" id="2.40.40.10">
    <property type="entry name" value="RlpA-like domain"/>
    <property type="match status" value="1"/>
</dbReference>
<name>A0A165H1V1_9APHY</name>
<dbReference type="InParanoid" id="A0A165H1V1"/>